<dbReference type="Pfam" id="PF08448">
    <property type="entry name" value="PAS_4"/>
    <property type="match status" value="1"/>
</dbReference>
<protein>
    <recommendedName>
        <fullName evidence="2">histidine kinase</fullName>
        <ecNumber evidence="2">2.7.13.3</ecNumber>
    </recommendedName>
</protein>
<proteinExistence type="predicted"/>
<dbReference type="SMART" id="SM00086">
    <property type="entry name" value="PAC"/>
    <property type="match status" value="5"/>
</dbReference>
<gene>
    <name evidence="11" type="ORF">SAMN04488690_0912</name>
</gene>
<dbReference type="InterPro" id="IPR001610">
    <property type="entry name" value="PAC"/>
</dbReference>
<dbReference type="SMART" id="SM00448">
    <property type="entry name" value="REC"/>
    <property type="match status" value="1"/>
</dbReference>
<evidence type="ECO:0000256" key="2">
    <source>
        <dbReference type="ARBA" id="ARBA00012438"/>
    </source>
</evidence>
<dbReference type="Gene3D" id="3.30.450.20">
    <property type="entry name" value="PAS domain"/>
    <property type="match status" value="4"/>
</dbReference>
<dbReference type="GO" id="GO:0000155">
    <property type="term" value="F:phosphorelay sensor kinase activity"/>
    <property type="evidence" value="ECO:0007669"/>
    <property type="project" value="InterPro"/>
</dbReference>
<keyword evidence="3 6" id="KW-0597">Phosphoprotein</keyword>
<dbReference type="InterPro" id="IPR003594">
    <property type="entry name" value="HATPase_dom"/>
</dbReference>
<dbReference type="Pfam" id="PF02518">
    <property type="entry name" value="HATPase_c"/>
    <property type="match status" value="1"/>
</dbReference>
<dbReference type="SUPFAM" id="SSF47384">
    <property type="entry name" value="Homodimeric domain of signal transducing histidine kinase"/>
    <property type="match status" value="1"/>
</dbReference>
<evidence type="ECO:0000313" key="12">
    <source>
        <dbReference type="Proteomes" id="UP000191133"/>
    </source>
</evidence>
<dbReference type="PRINTS" id="PR00344">
    <property type="entry name" value="BCTRLSENSOR"/>
</dbReference>
<dbReference type="InterPro" id="IPR000014">
    <property type="entry name" value="PAS"/>
</dbReference>
<dbReference type="SMART" id="SM00091">
    <property type="entry name" value="PAS"/>
    <property type="match status" value="4"/>
</dbReference>
<dbReference type="InterPro" id="IPR013656">
    <property type="entry name" value="PAS_4"/>
</dbReference>
<dbReference type="AlphaFoldDB" id="A0A1W1GVE7"/>
<dbReference type="Pfam" id="PF08447">
    <property type="entry name" value="PAS_3"/>
    <property type="match status" value="3"/>
</dbReference>
<evidence type="ECO:0000259" key="8">
    <source>
        <dbReference type="PROSITE" id="PS50110"/>
    </source>
</evidence>
<feature type="domain" description="PAS" evidence="9">
    <location>
        <begin position="145"/>
        <end position="216"/>
    </location>
</feature>
<dbReference type="Gene3D" id="1.10.287.130">
    <property type="match status" value="1"/>
</dbReference>
<dbReference type="InterPro" id="IPR036097">
    <property type="entry name" value="HisK_dim/P_sf"/>
</dbReference>
<reference evidence="12" key="1">
    <citation type="submission" date="2016-10" db="EMBL/GenBank/DDBJ databases">
        <authorList>
            <person name="Varghese N."/>
        </authorList>
    </citation>
    <scope>NUCLEOTIDE SEQUENCE [LARGE SCALE GENOMIC DNA]</scope>
    <source>
        <strain evidence="12">92MFCol6.1</strain>
    </source>
</reference>
<dbReference type="PANTHER" id="PTHR43304:SF1">
    <property type="entry name" value="PAC DOMAIN-CONTAINING PROTEIN"/>
    <property type="match status" value="1"/>
</dbReference>
<feature type="domain" description="Histidine kinase" evidence="7">
    <location>
        <begin position="565"/>
        <end position="789"/>
    </location>
</feature>
<keyword evidence="4" id="KW-0808">Transferase</keyword>
<dbReference type="PANTHER" id="PTHR43304">
    <property type="entry name" value="PHYTOCHROME-LIKE PROTEIN CPH1"/>
    <property type="match status" value="1"/>
</dbReference>
<comment type="catalytic activity">
    <reaction evidence="1">
        <text>ATP + protein L-histidine = ADP + protein N-phospho-L-histidine.</text>
        <dbReference type="EC" id="2.7.13.3"/>
    </reaction>
</comment>
<keyword evidence="5" id="KW-0418">Kinase</keyword>
<dbReference type="PROSITE" id="PS50109">
    <property type="entry name" value="HIS_KIN"/>
    <property type="match status" value="1"/>
</dbReference>
<dbReference type="PROSITE" id="PS50112">
    <property type="entry name" value="PAS"/>
    <property type="match status" value="2"/>
</dbReference>
<evidence type="ECO:0000259" key="7">
    <source>
        <dbReference type="PROSITE" id="PS50109"/>
    </source>
</evidence>
<dbReference type="SUPFAM" id="SSF52172">
    <property type="entry name" value="CheY-like"/>
    <property type="match status" value="1"/>
</dbReference>
<dbReference type="Pfam" id="PF00512">
    <property type="entry name" value="HisKA"/>
    <property type="match status" value="1"/>
</dbReference>
<dbReference type="EMBL" id="FWEU01000001">
    <property type="protein sequence ID" value="SLM23224.1"/>
    <property type="molecule type" value="Genomic_DNA"/>
</dbReference>
<evidence type="ECO:0000256" key="6">
    <source>
        <dbReference type="PROSITE-ProRule" id="PRU00169"/>
    </source>
</evidence>
<dbReference type="InterPro" id="IPR005467">
    <property type="entry name" value="His_kinase_dom"/>
</dbReference>
<dbReference type="Gene3D" id="3.40.50.2300">
    <property type="match status" value="1"/>
</dbReference>
<evidence type="ECO:0000313" key="11">
    <source>
        <dbReference type="EMBL" id="SLM23224.1"/>
    </source>
</evidence>
<feature type="domain" description="Response regulatory" evidence="8">
    <location>
        <begin position="812"/>
        <end position="927"/>
    </location>
</feature>
<feature type="domain" description="PAC" evidence="10">
    <location>
        <begin position="219"/>
        <end position="271"/>
    </location>
</feature>
<evidence type="ECO:0000256" key="5">
    <source>
        <dbReference type="ARBA" id="ARBA00022777"/>
    </source>
</evidence>
<dbReference type="InterPro" id="IPR035965">
    <property type="entry name" value="PAS-like_dom_sf"/>
</dbReference>
<dbReference type="SMART" id="SM00388">
    <property type="entry name" value="HisKA"/>
    <property type="match status" value="1"/>
</dbReference>
<name>A0A1W1GVE7_9GAMM</name>
<evidence type="ECO:0000256" key="4">
    <source>
        <dbReference type="ARBA" id="ARBA00022679"/>
    </source>
</evidence>
<dbReference type="SUPFAM" id="SSF55785">
    <property type="entry name" value="PYP-like sensor domain (PAS domain)"/>
    <property type="match status" value="4"/>
</dbReference>
<dbReference type="InterPro" id="IPR003661">
    <property type="entry name" value="HisK_dim/P_dom"/>
</dbReference>
<dbReference type="InterPro" id="IPR001789">
    <property type="entry name" value="Sig_transdc_resp-reg_receiver"/>
</dbReference>
<dbReference type="InterPro" id="IPR013655">
    <property type="entry name" value="PAS_fold_3"/>
</dbReference>
<dbReference type="InterPro" id="IPR011006">
    <property type="entry name" value="CheY-like_superfamily"/>
</dbReference>
<dbReference type="PROSITE" id="PS50113">
    <property type="entry name" value="PAC"/>
    <property type="match status" value="4"/>
</dbReference>
<dbReference type="NCBIfam" id="TIGR00229">
    <property type="entry name" value="sensory_box"/>
    <property type="match status" value="4"/>
</dbReference>
<feature type="modified residue" description="4-aspartylphosphate" evidence="6">
    <location>
        <position position="862"/>
    </location>
</feature>
<feature type="domain" description="PAS" evidence="9">
    <location>
        <begin position="272"/>
        <end position="342"/>
    </location>
</feature>
<accession>A0A1W1GVE7</accession>
<dbReference type="InterPro" id="IPR036890">
    <property type="entry name" value="HATPase_C_sf"/>
</dbReference>
<dbReference type="Pfam" id="PF00072">
    <property type="entry name" value="Response_reg"/>
    <property type="match status" value="1"/>
</dbReference>
<organism evidence="11 12">
    <name type="scientific">Stenotrophomonas indicatrix</name>
    <dbReference type="NCBI Taxonomy" id="2045451"/>
    <lineage>
        <taxon>Bacteria</taxon>
        <taxon>Pseudomonadati</taxon>
        <taxon>Pseudomonadota</taxon>
        <taxon>Gammaproteobacteria</taxon>
        <taxon>Lysobacterales</taxon>
        <taxon>Lysobacteraceae</taxon>
        <taxon>Stenotrophomonas</taxon>
    </lineage>
</organism>
<dbReference type="RefSeq" id="WP_258954712.1">
    <property type="nucleotide sequence ID" value="NZ_FWEU01000001.1"/>
</dbReference>
<feature type="domain" description="PAC" evidence="10">
    <location>
        <begin position="346"/>
        <end position="398"/>
    </location>
</feature>
<evidence type="ECO:0000256" key="1">
    <source>
        <dbReference type="ARBA" id="ARBA00000085"/>
    </source>
</evidence>
<dbReference type="Gene3D" id="3.30.565.10">
    <property type="entry name" value="Histidine kinase-like ATPase, C-terminal domain"/>
    <property type="match status" value="1"/>
</dbReference>
<feature type="domain" description="PAC" evidence="10">
    <location>
        <begin position="475"/>
        <end position="527"/>
    </location>
</feature>
<dbReference type="Proteomes" id="UP000191133">
    <property type="component" value="Unassembled WGS sequence"/>
</dbReference>
<dbReference type="SUPFAM" id="SSF55874">
    <property type="entry name" value="ATPase domain of HSP90 chaperone/DNA topoisomerase II/histidine kinase"/>
    <property type="match status" value="1"/>
</dbReference>
<dbReference type="SMART" id="SM00387">
    <property type="entry name" value="HATPase_c"/>
    <property type="match status" value="1"/>
</dbReference>
<evidence type="ECO:0000259" key="9">
    <source>
        <dbReference type="PROSITE" id="PS50112"/>
    </source>
</evidence>
<evidence type="ECO:0000256" key="3">
    <source>
        <dbReference type="ARBA" id="ARBA00022553"/>
    </source>
</evidence>
<dbReference type="InterPro" id="IPR052162">
    <property type="entry name" value="Sensor_kinase/Photoreceptor"/>
</dbReference>
<dbReference type="EC" id="2.7.13.3" evidence="2"/>
<evidence type="ECO:0000259" key="10">
    <source>
        <dbReference type="PROSITE" id="PS50113"/>
    </source>
</evidence>
<dbReference type="InterPro" id="IPR004358">
    <property type="entry name" value="Sig_transdc_His_kin-like_C"/>
</dbReference>
<dbReference type="CDD" id="cd00130">
    <property type="entry name" value="PAS"/>
    <property type="match status" value="3"/>
</dbReference>
<dbReference type="InterPro" id="IPR000700">
    <property type="entry name" value="PAS-assoc_C"/>
</dbReference>
<dbReference type="PROSITE" id="PS50110">
    <property type="entry name" value="RESPONSE_REGULATORY"/>
    <property type="match status" value="1"/>
</dbReference>
<sequence>MTSLPSFATRDSRATDSVNMALAAGAIVGTWFWDVQADQLTVDEALARAFGLDPAMAQRKLHLQDVLGAVHPDDLPALSAAIEQTVQTGGRFAHQYRARATDGSYHWLESIGRVDMDAQGRALGFPGVLIDIDERLRIEAERDQAQALLRSFVEAAPGVMYAKDRQGRLLIGNHGTTELIGLPPGEYIGRTDAELLGDPAQAASVMATDERIMSSGNSEQLEEEVSFPDGRRAWWLSTKSPLRDADGAVIGLVGTSLDITDRKAAEAERRDIEERYRLAAQATNDAIWDWRIADGQVIWNEALASLFGHTEKNTTAHWWLQHIHPDDRARIDHGIHAVIDGNGSGWTDEYRFQRVDGSYASVLDRGTVLRDADGTPLRMIGAMLDLSGRKAAEAALADSEERLRLATEAGEQGFWDVDMVQDVLIWPARTKAMFGISAGASVTMDDFRAGLHPDDRAATLAAFAAACDPERRETYDVEYRTVGKEDGIVRWVAAKGRGIFEFGRCVRVLGVAIDITARKAADARLQELNGQLEARVRAEVAERLRVEEALRQSRKMEAVGQLTGGIAHDFNNMLATVIGPLDLLALRLGDSDARASRYIEMALDGAQRAAQLTQRLLAFSRQQPLQPVAMDANRLVAGMTDLLVHSLGSSIILETALGAGLWWTHADANQLENVVLNLAVNARDAMPSGGRLKIETRNQRVDLDTASAHAGVPAGDYVVIAVTDDGNGMTPEVMARAFDPFFTTKQVGQGTGLGLSQVYGFVQQSAGHVKLDSAPGKGTRVQVYLPRLLADVDMPAAASDDDAPTLHGGREHILVVDDDAAVRAFSVDALTELGYRVLAADGAASALALLQAHPEVALLFTDVVMPEVNGRQLAEQARARHPQLKVLFATGNSRNALVDNNVLDAQVHLIGKPFTIGELASRVRIALAGDG</sequence>
<feature type="domain" description="PAC" evidence="10">
    <location>
        <begin position="92"/>
        <end position="144"/>
    </location>
</feature>